<dbReference type="SMART" id="SM01011">
    <property type="entry name" value="AMP_N"/>
    <property type="match status" value="1"/>
</dbReference>
<gene>
    <name evidence="14" type="ORF">BD289DRAFT_424577</name>
</gene>
<evidence type="ECO:0000256" key="12">
    <source>
        <dbReference type="SAM" id="MobiDB-lite"/>
    </source>
</evidence>
<dbReference type="InParanoid" id="A0A2T3AI27"/>
<dbReference type="OrthoDB" id="4215474at2759"/>
<dbReference type="EC" id="3.4.11.9" evidence="5"/>
<evidence type="ECO:0000256" key="11">
    <source>
        <dbReference type="ARBA" id="ARBA00030849"/>
    </source>
</evidence>
<evidence type="ECO:0000313" key="14">
    <source>
        <dbReference type="EMBL" id="PSR99093.1"/>
    </source>
</evidence>
<dbReference type="InterPro" id="IPR036005">
    <property type="entry name" value="Creatinase/aminopeptidase-like"/>
</dbReference>
<dbReference type="SUPFAM" id="SSF55920">
    <property type="entry name" value="Creatinase/aminopeptidase"/>
    <property type="match status" value="1"/>
</dbReference>
<keyword evidence="15" id="KW-1185">Reference proteome</keyword>
<evidence type="ECO:0000256" key="4">
    <source>
        <dbReference type="ARBA" id="ARBA00008766"/>
    </source>
</evidence>
<evidence type="ECO:0000256" key="1">
    <source>
        <dbReference type="ARBA" id="ARBA00001424"/>
    </source>
</evidence>
<evidence type="ECO:0000256" key="3">
    <source>
        <dbReference type="ARBA" id="ARBA00002443"/>
    </source>
</evidence>
<evidence type="ECO:0000313" key="15">
    <source>
        <dbReference type="Proteomes" id="UP000241462"/>
    </source>
</evidence>
<dbReference type="PANTHER" id="PTHR43226:SF4">
    <property type="entry name" value="XAA-PRO AMINOPEPTIDASE 3"/>
    <property type="match status" value="1"/>
</dbReference>
<keyword evidence="6" id="KW-0645">Protease</keyword>
<dbReference type="Gene3D" id="3.90.230.10">
    <property type="entry name" value="Creatinase/methionine aminopeptidase superfamily"/>
    <property type="match status" value="1"/>
</dbReference>
<comment type="cofactor">
    <cofactor evidence="2">
        <name>Mn(2+)</name>
        <dbReference type="ChEBI" id="CHEBI:29035"/>
    </cofactor>
</comment>
<dbReference type="Proteomes" id="UP000241462">
    <property type="component" value="Unassembled WGS sequence"/>
</dbReference>
<proteinExistence type="inferred from homology"/>
<keyword evidence="10" id="KW-0464">Manganese</keyword>
<evidence type="ECO:0000256" key="9">
    <source>
        <dbReference type="ARBA" id="ARBA00023049"/>
    </source>
</evidence>
<dbReference type="CDD" id="cd01087">
    <property type="entry name" value="Prolidase"/>
    <property type="match status" value="1"/>
</dbReference>
<keyword evidence="7" id="KW-0479">Metal-binding</keyword>
<dbReference type="EMBL" id="KZ678386">
    <property type="protein sequence ID" value="PSR99093.1"/>
    <property type="molecule type" value="Genomic_DNA"/>
</dbReference>
<evidence type="ECO:0000256" key="6">
    <source>
        <dbReference type="ARBA" id="ARBA00022438"/>
    </source>
</evidence>
<evidence type="ECO:0000259" key="13">
    <source>
        <dbReference type="SMART" id="SM01011"/>
    </source>
</evidence>
<name>A0A2T3AI27_9PEZI</name>
<feature type="region of interest" description="Disordered" evidence="12">
    <location>
        <begin position="234"/>
        <end position="261"/>
    </location>
</feature>
<dbReference type="Pfam" id="PF05195">
    <property type="entry name" value="AMP_N"/>
    <property type="match status" value="1"/>
</dbReference>
<evidence type="ECO:0000256" key="2">
    <source>
        <dbReference type="ARBA" id="ARBA00001936"/>
    </source>
</evidence>
<dbReference type="InterPro" id="IPR007865">
    <property type="entry name" value="Aminopep_P_N"/>
</dbReference>
<evidence type="ECO:0000256" key="8">
    <source>
        <dbReference type="ARBA" id="ARBA00022801"/>
    </source>
</evidence>
<comment type="similarity">
    <text evidence="4">Belongs to the peptidase M24B family.</text>
</comment>
<dbReference type="STRING" id="2025994.A0A2T3AI27"/>
<protein>
    <recommendedName>
        <fullName evidence="5">Xaa-Pro aminopeptidase</fullName>
        <ecNumber evidence="5">3.4.11.9</ecNumber>
    </recommendedName>
    <alternativeName>
        <fullName evidence="11">Aminoacylproline aminopeptidase</fullName>
    </alternativeName>
</protein>
<feature type="domain" description="Aminopeptidase P N-terminal" evidence="13">
    <location>
        <begin position="91"/>
        <end position="228"/>
    </location>
</feature>
<comment type="catalytic activity">
    <reaction evidence="1">
        <text>Release of any N-terminal amino acid, including proline, that is linked to proline, even from a dipeptide or tripeptide.</text>
        <dbReference type="EC" id="3.4.11.9"/>
    </reaction>
</comment>
<dbReference type="Gene3D" id="3.40.350.10">
    <property type="entry name" value="Creatinase/prolidase N-terminal domain"/>
    <property type="match status" value="1"/>
</dbReference>
<dbReference type="GO" id="GO:0005739">
    <property type="term" value="C:mitochondrion"/>
    <property type="evidence" value="ECO:0007669"/>
    <property type="project" value="TreeGrafter"/>
</dbReference>
<evidence type="ECO:0000256" key="10">
    <source>
        <dbReference type="ARBA" id="ARBA00023211"/>
    </source>
</evidence>
<keyword evidence="6" id="KW-0031">Aminopeptidase</keyword>
<dbReference type="GO" id="GO:0030145">
    <property type="term" value="F:manganese ion binding"/>
    <property type="evidence" value="ECO:0007669"/>
    <property type="project" value="InterPro"/>
</dbReference>
<feature type="compositionally biased region" description="Basic residues" evidence="12">
    <location>
        <begin position="39"/>
        <end position="56"/>
    </location>
</feature>
<keyword evidence="9" id="KW-0482">Metalloprotease</keyword>
<feature type="compositionally biased region" description="Low complexity" evidence="12">
    <location>
        <begin position="240"/>
        <end position="257"/>
    </location>
</feature>
<organism evidence="14 15">
    <name type="scientific">Coniella lustricola</name>
    <dbReference type="NCBI Taxonomy" id="2025994"/>
    <lineage>
        <taxon>Eukaryota</taxon>
        <taxon>Fungi</taxon>
        <taxon>Dikarya</taxon>
        <taxon>Ascomycota</taxon>
        <taxon>Pezizomycotina</taxon>
        <taxon>Sordariomycetes</taxon>
        <taxon>Sordariomycetidae</taxon>
        <taxon>Diaporthales</taxon>
        <taxon>Schizoparmaceae</taxon>
        <taxon>Coniella</taxon>
    </lineage>
</organism>
<dbReference type="InterPro" id="IPR000994">
    <property type="entry name" value="Pept_M24"/>
</dbReference>
<dbReference type="GO" id="GO:0006508">
    <property type="term" value="P:proteolysis"/>
    <property type="evidence" value="ECO:0007669"/>
    <property type="project" value="TreeGrafter"/>
</dbReference>
<dbReference type="InterPro" id="IPR052433">
    <property type="entry name" value="X-Pro_dipept-like"/>
</dbReference>
<dbReference type="InterPro" id="IPR029149">
    <property type="entry name" value="Creatin/AminoP/Spt16_N"/>
</dbReference>
<dbReference type="PANTHER" id="PTHR43226">
    <property type="entry name" value="XAA-PRO AMINOPEPTIDASE 3"/>
    <property type="match status" value="1"/>
</dbReference>
<keyword evidence="8" id="KW-0378">Hydrolase</keyword>
<evidence type="ECO:0000256" key="5">
    <source>
        <dbReference type="ARBA" id="ARBA00012574"/>
    </source>
</evidence>
<accession>A0A2T3AI27</accession>
<dbReference type="FunCoup" id="A0A2T3AI27">
    <property type="interactions" value="473"/>
</dbReference>
<evidence type="ECO:0000256" key="7">
    <source>
        <dbReference type="ARBA" id="ARBA00022723"/>
    </source>
</evidence>
<sequence>MSIRSSTARLLAKPGALSTCLGSGSQRLLSTSSRASHLLQHRSKLPQRQCQHRRRYSSASGSISASDLQFGQPVYETHPHLLQPGEVTPGITAREYHERRARLAQSMPKDAVAILPSADIKWRSGAVFFPFRQESNFLYLTGFSEPESLAVIHKTGDGFGDYMFYLLVRPKDPVAEQWSGPWSGIQAAEDVFNADQAGDINQAEQLLSAVLKSSSTVYTDAPTHPRVAALLGSIKPRPAPTTTTSTSPTTPTAKPTSPSAPLPLRPLVNALRIVKSPSEIANMRHAGRVAGRAITSAMRQPWLYEKDLAAYLDHAFTADNCSGPAYVPVVAGGRRANMIHYVLNNAPLTSPQSQSELVLVDAGAEYGTYITDITRTWPLNGKFTAPQRDLYEAVLRVQRAGVKLCRADSGHSLDQIHRATEIALRNELSSLGFDLTRSGALETLFGHHVGHYIGLDVHDCPGFGRNVALQAGHCVTIEPGVYVPADDERWPKHFRGIGIRIEDSVCVDEFGPIVLTTEAVKEVVDIEALRS</sequence>
<dbReference type="SUPFAM" id="SSF53092">
    <property type="entry name" value="Creatinase/prolidase N-terminal domain"/>
    <property type="match status" value="1"/>
</dbReference>
<dbReference type="AlphaFoldDB" id="A0A2T3AI27"/>
<dbReference type="GO" id="GO:0070006">
    <property type="term" value="F:metalloaminopeptidase activity"/>
    <property type="evidence" value="ECO:0007669"/>
    <property type="project" value="InterPro"/>
</dbReference>
<reference evidence="14 15" key="1">
    <citation type="journal article" date="2018" name="Mycol. Prog.">
        <title>Coniella lustricola, a new species from submerged detritus.</title>
        <authorList>
            <person name="Raudabaugh D.B."/>
            <person name="Iturriaga T."/>
            <person name="Carver A."/>
            <person name="Mondo S."/>
            <person name="Pangilinan J."/>
            <person name="Lipzen A."/>
            <person name="He G."/>
            <person name="Amirebrahimi M."/>
            <person name="Grigoriev I.V."/>
            <person name="Miller A.N."/>
        </authorList>
    </citation>
    <scope>NUCLEOTIDE SEQUENCE [LARGE SCALE GENOMIC DNA]</scope>
    <source>
        <strain evidence="14 15">B22-T-1</strain>
    </source>
</reference>
<feature type="region of interest" description="Disordered" evidence="12">
    <location>
        <begin position="39"/>
        <end position="64"/>
    </location>
</feature>
<dbReference type="Pfam" id="PF00557">
    <property type="entry name" value="Peptidase_M24"/>
    <property type="match status" value="1"/>
</dbReference>
<comment type="function">
    <text evidence="3">Catalyzes the removal of a penultimate prolyl residue from the N-termini of peptides.</text>
</comment>